<organism evidence="3 4">
    <name type="scientific">Streptomyces chrestomyceticus JCM 4735</name>
    <dbReference type="NCBI Taxonomy" id="1306181"/>
    <lineage>
        <taxon>Bacteria</taxon>
        <taxon>Bacillati</taxon>
        <taxon>Actinomycetota</taxon>
        <taxon>Actinomycetes</taxon>
        <taxon>Kitasatosporales</taxon>
        <taxon>Streptomycetaceae</taxon>
        <taxon>Streptomyces</taxon>
    </lineage>
</organism>
<dbReference type="InterPro" id="IPR003646">
    <property type="entry name" value="SH3-like_bac-type"/>
</dbReference>
<gene>
    <name evidence="3" type="ORF">OEIGOIKO_03611</name>
</gene>
<dbReference type="EMBL" id="BHZC01000001">
    <property type="protein sequence ID" value="GCD35861.1"/>
    <property type="molecule type" value="Genomic_DNA"/>
</dbReference>
<dbReference type="Gene3D" id="2.30.30.40">
    <property type="entry name" value="SH3 Domains"/>
    <property type="match status" value="1"/>
</dbReference>
<evidence type="ECO:0000259" key="2">
    <source>
        <dbReference type="Pfam" id="PF08239"/>
    </source>
</evidence>
<evidence type="ECO:0000256" key="1">
    <source>
        <dbReference type="SAM" id="MobiDB-lite"/>
    </source>
</evidence>
<evidence type="ECO:0000313" key="4">
    <source>
        <dbReference type="Proteomes" id="UP000287830"/>
    </source>
</evidence>
<dbReference type="Proteomes" id="UP000287830">
    <property type="component" value="Unassembled WGS sequence"/>
</dbReference>
<dbReference type="OrthoDB" id="4305308at2"/>
<feature type="region of interest" description="Disordered" evidence="1">
    <location>
        <begin position="1"/>
        <end position="26"/>
    </location>
</feature>
<dbReference type="Pfam" id="PF08239">
    <property type="entry name" value="SH3_3"/>
    <property type="match status" value="1"/>
</dbReference>
<protein>
    <recommendedName>
        <fullName evidence="2">SH3b domain-containing protein</fullName>
    </recommendedName>
</protein>
<dbReference type="GeneID" id="95622513"/>
<dbReference type="AlphaFoldDB" id="A0A7U9KV27"/>
<dbReference type="RefSeq" id="WP_125045696.1">
    <property type="nucleotide sequence ID" value="NZ_BHZC01000001.1"/>
</dbReference>
<reference evidence="3 4" key="1">
    <citation type="submission" date="2018-11" db="EMBL/GenBank/DDBJ databases">
        <title>Whole genome sequence of Streptomyces chrestomyceticus NBRC 13444(T).</title>
        <authorList>
            <person name="Komaki H."/>
            <person name="Tamura T."/>
        </authorList>
    </citation>
    <scope>NUCLEOTIDE SEQUENCE [LARGE SCALE GENOMIC DNA]</scope>
    <source>
        <strain evidence="3 4">NBRC 13444</strain>
    </source>
</reference>
<proteinExistence type="predicted"/>
<evidence type="ECO:0000313" key="3">
    <source>
        <dbReference type="EMBL" id="GCD35861.1"/>
    </source>
</evidence>
<name>A0A7U9KV27_9ACTN</name>
<accession>A0A7U9KV27</accession>
<comment type="caution">
    <text evidence="3">The sequence shown here is derived from an EMBL/GenBank/DDBJ whole genome shotgun (WGS) entry which is preliminary data.</text>
</comment>
<feature type="compositionally biased region" description="Low complexity" evidence="1">
    <location>
        <begin position="8"/>
        <end position="26"/>
    </location>
</feature>
<feature type="domain" description="SH3b" evidence="2">
    <location>
        <begin position="63"/>
        <end position="94"/>
    </location>
</feature>
<sequence>MTSTPENTAGTAASTTADPSASTVPDGAAVVAEAEAVTEAEGIAVQAMAATAATYPVAPGYRLNVRSGPSSRSSLVRQLPYGARVAIRCQRNGERVSGPYGTNDIWDCIAPGQYVSDTYVRTGSDGFVAPRCAN</sequence>